<keyword evidence="2" id="KW-1185">Reference proteome</keyword>
<evidence type="ECO:0000313" key="2">
    <source>
        <dbReference type="Proteomes" id="UP000824533"/>
    </source>
</evidence>
<proteinExistence type="predicted"/>
<name>A0ACC1CX69_9NEOP</name>
<organism evidence="1 2">
    <name type="scientific">Dendrolimus kikuchii</name>
    <dbReference type="NCBI Taxonomy" id="765133"/>
    <lineage>
        <taxon>Eukaryota</taxon>
        <taxon>Metazoa</taxon>
        <taxon>Ecdysozoa</taxon>
        <taxon>Arthropoda</taxon>
        <taxon>Hexapoda</taxon>
        <taxon>Insecta</taxon>
        <taxon>Pterygota</taxon>
        <taxon>Neoptera</taxon>
        <taxon>Endopterygota</taxon>
        <taxon>Lepidoptera</taxon>
        <taxon>Glossata</taxon>
        <taxon>Ditrysia</taxon>
        <taxon>Bombycoidea</taxon>
        <taxon>Lasiocampidae</taxon>
        <taxon>Dendrolimus</taxon>
    </lineage>
</organism>
<evidence type="ECO:0000313" key="1">
    <source>
        <dbReference type="EMBL" id="KAJ0176314.1"/>
    </source>
</evidence>
<gene>
    <name evidence="1" type="ORF">K1T71_008488</name>
</gene>
<accession>A0ACC1CX69</accession>
<dbReference type="EMBL" id="CM034400">
    <property type="protein sequence ID" value="KAJ0176314.1"/>
    <property type="molecule type" value="Genomic_DNA"/>
</dbReference>
<protein>
    <submittedName>
        <fullName evidence="1">Uncharacterized protein</fullName>
    </submittedName>
</protein>
<dbReference type="Proteomes" id="UP000824533">
    <property type="component" value="Linkage Group LG14"/>
</dbReference>
<reference evidence="1 2" key="1">
    <citation type="journal article" date="2021" name="Front. Genet.">
        <title>Chromosome-Level Genome Assembly Reveals Significant Gene Expansion in the Toll and IMD Signaling Pathways of Dendrolimus kikuchii.</title>
        <authorList>
            <person name="Zhou J."/>
            <person name="Wu P."/>
            <person name="Xiong Z."/>
            <person name="Liu N."/>
            <person name="Zhao N."/>
            <person name="Ji M."/>
            <person name="Qiu Y."/>
            <person name="Yang B."/>
        </authorList>
    </citation>
    <scope>NUCLEOTIDE SEQUENCE [LARGE SCALE GENOMIC DNA]</scope>
    <source>
        <strain evidence="1">Ann1</strain>
    </source>
</reference>
<sequence>MECLPKDPLLQFNPDTLEHVRKLYDLDNPVRIKQAIEILEEWIKKQHHFTRKEFDADYLERILVVSKGSIERAKSQLDAMCTFRTLLPKFFFTPSNLREDFKPFLDVCWIVPMPKLTKNHHRVFVLKLNTSDFKAHHSLLVCKWLIIVCEYLKSHDYFEGIIAIADYRTLNLPALVSMTSLTELQEMANIIIKGFGARIKEIHIINESKLLDFLLQIGKQLVSQKILSRATLHHDVEPIYEYVDPSILPVELGGTERSLDTLQNEWLDVLSSKDHVEYVTKMNEARTDETQRLAENFNSLYMGTPGSFRNLIVD</sequence>
<comment type="caution">
    <text evidence="1">The sequence shown here is derived from an EMBL/GenBank/DDBJ whole genome shotgun (WGS) entry which is preliminary data.</text>
</comment>